<accession>G0EHN3</accession>
<proteinExistence type="predicted"/>
<name>G0EHN3_PYRF1</name>
<dbReference type="HOGENOM" id="CLU_2534812_0_0_2"/>
<evidence type="ECO:0000313" key="1">
    <source>
        <dbReference type="EMBL" id="AEM39386.1"/>
    </source>
</evidence>
<gene>
    <name evidence="1" type="ordered locus">Pyrfu_1529</name>
</gene>
<dbReference type="STRING" id="694429.Pyrfu_1529"/>
<dbReference type="EMBL" id="CP002838">
    <property type="protein sequence ID" value="AEM39386.1"/>
    <property type="molecule type" value="Genomic_DNA"/>
</dbReference>
<reference evidence="1 2" key="1">
    <citation type="journal article" date="2011" name="Stand. Genomic Sci.">
        <title>Complete genome sequence of the hyperthermophilic chemolithoautotroph Pyrolobus fumarii type strain (1A).</title>
        <authorList>
            <person name="Anderson I."/>
            <person name="Goker M."/>
            <person name="Nolan M."/>
            <person name="Lucas S."/>
            <person name="Hammon N."/>
            <person name="Deshpande S."/>
            <person name="Cheng J.F."/>
            <person name="Tapia R."/>
            <person name="Han C."/>
            <person name="Goodwin L."/>
            <person name="Pitluck S."/>
            <person name="Huntemann M."/>
            <person name="Liolios K."/>
            <person name="Ivanova N."/>
            <person name="Pagani I."/>
            <person name="Mavromatis K."/>
            <person name="Ovchinikova G."/>
            <person name="Pati A."/>
            <person name="Chen A."/>
            <person name="Palaniappan K."/>
            <person name="Land M."/>
            <person name="Hauser L."/>
            <person name="Brambilla E.M."/>
            <person name="Huber H."/>
            <person name="Yasawong M."/>
            <person name="Rohde M."/>
            <person name="Spring S."/>
            <person name="Abt B."/>
            <person name="Sikorski J."/>
            <person name="Wirth R."/>
            <person name="Detter J.C."/>
            <person name="Woyke T."/>
            <person name="Bristow J."/>
            <person name="Eisen J.A."/>
            <person name="Markowitz V."/>
            <person name="Hugenholtz P."/>
            <person name="Kyrpides N.C."/>
            <person name="Klenk H.P."/>
            <person name="Lapidus A."/>
        </authorList>
    </citation>
    <scope>NUCLEOTIDE SEQUENCE [LARGE SCALE GENOMIC DNA]</scope>
    <source>
        <strain evidence="2">DSM 11204 / 1A</strain>
    </source>
</reference>
<organism evidence="1 2">
    <name type="scientific">Pyrolobus fumarii (strain DSM 11204 / 1A)</name>
    <dbReference type="NCBI Taxonomy" id="694429"/>
    <lineage>
        <taxon>Archaea</taxon>
        <taxon>Thermoproteota</taxon>
        <taxon>Thermoprotei</taxon>
        <taxon>Desulfurococcales</taxon>
        <taxon>Pyrodictiaceae</taxon>
        <taxon>Pyrolobus</taxon>
    </lineage>
</organism>
<sequence length="83" mass="9196">MLFAAVRAAMRGDNELREALEMLALRLDLLASLDMPVTLDPEVERIIRKIGNRISDGLEWVMNEVCDMLKCMGLTCKPSGGTS</sequence>
<evidence type="ECO:0000313" key="2">
    <source>
        <dbReference type="Proteomes" id="UP000001037"/>
    </source>
</evidence>
<dbReference type="KEGG" id="pfm:Pyrfu_1529"/>
<keyword evidence="2" id="KW-1185">Reference proteome</keyword>
<dbReference type="Proteomes" id="UP000001037">
    <property type="component" value="Chromosome"/>
</dbReference>
<dbReference type="InParanoid" id="G0EHN3"/>
<dbReference type="AlphaFoldDB" id="G0EHN3"/>
<protein>
    <submittedName>
        <fullName evidence="1">Uncharacterized protein</fullName>
    </submittedName>
</protein>